<proteinExistence type="predicted"/>
<dbReference type="EMBL" id="KV875095">
    <property type="protein sequence ID" value="OIW31861.1"/>
    <property type="molecule type" value="Genomic_DNA"/>
</dbReference>
<evidence type="ECO:0000313" key="2">
    <source>
        <dbReference type="Proteomes" id="UP000182658"/>
    </source>
</evidence>
<protein>
    <submittedName>
        <fullName evidence="1">Uncharacterized protein</fullName>
    </submittedName>
</protein>
<reference evidence="1 2" key="1">
    <citation type="submission" date="2016-10" db="EMBL/GenBank/DDBJ databases">
        <title>Draft genome sequence of Coniochaeta ligniaria NRRL30616, a lignocellulolytic fungus for bioabatement of inhibitors in plant biomass hydrolysates.</title>
        <authorList>
            <consortium name="DOE Joint Genome Institute"/>
            <person name="Jimenez D.J."/>
            <person name="Hector R.E."/>
            <person name="Riley R."/>
            <person name="Sun H."/>
            <person name="Grigoriev I.V."/>
            <person name="Van Elsas J.D."/>
            <person name="Nichols N.N."/>
        </authorList>
    </citation>
    <scope>NUCLEOTIDE SEQUENCE [LARGE SCALE GENOMIC DNA]</scope>
    <source>
        <strain evidence="1 2">NRRL 30616</strain>
    </source>
</reference>
<dbReference type="AlphaFoldDB" id="A0A1J7IX17"/>
<sequence>MPALPTASVPGLTFYHLERVPCPCFVFIHGQIRLSAAGLTRRRADSASICPWLTVAASGTIFLWTDEEHTTFCGIRGWFCTPLLQLQGREIRGRTSGPGCPSSITWLVTRLPVPVLRVILEGLAWQPLSTDAWDAIKRNSGPMVHRQTLYSPVSRMQELQPSSHPISLSMLA</sequence>
<gene>
    <name evidence="1" type="ORF">CONLIGDRAFT_243212</name>
</gene>
<keyword evidence="2" id="KW-1185">Reference proteome</keyword>
<dbReference type="Proteomes" id="UP000182658">
    <property type="component" value="Unassembled WGS sequence"/>
</dbReference>
<organism evidence="1 2">
    <name type="scientific">Coniochaeta ligniaria NRRL 30616</name>
    <dbReference type="NCBI Taxonomy" id="1408157"/>
    <lineage>
        <taxon>Eukaryota</taxon>
        <taxon>Fungi</taxon>
        <taxon>Dikarya</taxon>
        <taxon>Ascomycota</taxon>
        <taxon>Pezizomycotina</taxon>
        <taxon>Sordariomycetes</taxon>
        <taxon>Sordariomycetidae</taxon>
        <taxon>Coniochaetales</taxon>
        <taxon>Coniochaetaceae</taxon>
        <taxon>Coniochaeta</taxon>
    </lineage>
</organism>
<dbReference type="InParanoid" id="A0A1J7IX17"/>
<name>A0A1J7IX17_9PEZI</name>
<evidence type="ECO:0000313" key="1">
    <source>
        <dbReference type="EMBL" id="OIW31861.1"/>
    </source>
</evidence>
<accession>A0A1J7IX17</accession>